<name>A0AAP4FDQ2_9MICC</name>
<dbReference type="Pfam" id="PF13454">
    <property type="entry name" value="NAD_binding_9"/>
    <property type="match status" value="1"/>
</dbReference>
<dbReference type="InterPro" id="IPR052189">
    <property type="entry name" value="L-asp_N-monooxygenase_NS-form"/>
</dbReference>
<feature type="domain" description="FAD-dependent urate hydroxylase HpyO/Asp monooxygenase CreE-like FAD/NAD(P)-binding" evidence="1">
    <location>
        <begin position="17"/>
        <end position="213"/>
    </location>
</feature>
<dbReference type="Proteomes" id="UP001240483">
    <property type="component" value="Unassembled WGS sequence"/>
</dbReference>
<evidence type="ECO:0000259" key="1">
    <source>
        <dbReference type="Pfam" id="PF13454"/>
    </source>
</evidence>
<dbReference type="RefSeq" id="WP_285333296.1">
    <property type="nucleotide sequence ID" value="NZ_JASODW010000007.1"/>
</dbReference>
<dbReference type="PANTHER" id="PTHR40254">
    <property type="entry name" value="BLR0577 PROTEIN"/>
    <property type="match status" value="1"/>
</dbReference>
<sequence>MEQATDHAQDAGLLRVVVIGAGPRGTSVVERLALAAAGRQAWAPADLLIDDDDGGALDARPLRIDVVDPYPAGSGRVWDPGQSRNLWMNTASMFPTVAPERPAGVGRAEHPGLSFEQFRVSGGDGAELSEVERAELEALGPGSFPPRPLYGRYLQHVWEGVAAQLEGLDHVDGPHVHATLAVSVDPHVGGGYRVVLGSGQVLYADRVVLAVGHVPARISPEQEAVGSACASHPSAHYVPPHVSTDVDYDALPAGQNVLVRGMGLNFFDLMAEVTLSRGGRFEETGGPAGQALKYIPSGKEPILIAGSRRGTPYRAKAAIPAFIPPGIELKFFTYDRIVEAAEKGATGRLPGTVDFERHVWPLLNRDVIRTYYNELAAAAPEVFESTPSVFLDELDEILAAPTDIGDEVWVLKLKDALARALPDRELFDIRALARPWSGHGAITAEAYRAATIEMLESDVAAASLGTGSPLHMAIGALHAGRMIVKRLIAEGYVDERSVAAQVRGWFEPLVEGLASGPPLERIEQMVALVRAGIIEVLGPEPSYTYDAEARLFRAVSPWVGGAEPEATWMVEAMMPANRVAITDSPLLRSMLASGLARPRVRITDDGEQVPGSGLDVEGADHRVVGTSDAAADGVHVLGLQLSSVQWGTAIAAEAGGDPHVGARTLADAEAIARSILLA</sequence>
<dbReference type="SUPFAM" id="SSF51971">
    <property type="entry name" value="Nucleotide-binding domain"/>
    <property type="match status" value="1"/>
</dbReference>
<accession>A0AAP4FDQ2</accession>
<dbReference type="InterPro" id="IPR038732">
    <property type="entry name" value="HpyO/CreE_NAD-binding"/>
</dbReference>
<evidence type="ECO:0000313" key="3">
    <source>
        <dbReference type="Proteomes" id="UP001240483"/>
    </source>
</evidence>
<dbReference type="AlphaFoldDB" id="A0AAP4FDQ2"/>
<gene>
    <name evidence="2" type="ORF">QP116_06895</name>
</gene>
<comment type="caution">
    <text evidence="2">The sequence shown here is derived from an EMBL/GenBank/DDBJ whole genome shotgun (WGS) entry which is preliminary data.</text>
</comment>
<proteinExistence type="predicted"/>
<reference evidence="2" key="1">
    <citation type="submission" date="2023-05" db="EMBL/GenBank/DDBJ databases">
        <title>Cataloging the Phylogenetic Diversity of Human Bladder Bacteria.</title>
        <authorList>
            <person name="Du J."/>
        </authorList>
    </citation>
    <scope>NUCLEOTIDE SEQUENCE</scope>
    <source>
        <strain evidence="2">UMB9978</strain>
    </source>
</reference>
<dbReference type="PANTHER" id="PTHR40254:SF1">
    <property type="entry name" value="BLR0577 PROTEIN"/>
    <property type="match status" value="1"/>
</dbReference>
<evidence type="ECO:0000313" key="2">
    <source>
        <dbReference type="EMBL" id="MDK6275459.1"/>
    </source>
</evidence>
<protein>
    <submittedName>
        <fullName evidence="2">FAD/NAD(P)-binding protein</fullName>
    </submittedName>
</protein>
<organism evidence="2 3">
    <name type="scientific">Pseudoglutamicibacter cumminsii</name>
    <dbReference type="NCBI Taxonomy" id="156979"/>
    <lineage>
        <taxon>Bacteria</taxon>
        <taxon>Bacillati</taxon>
        <taxon>Actinomycetota</taxon>
        <taxon>Actinomycetes</taxon>
        <taxon>Micrococcales</taxon>
        <taxon>Micrococcaceae</taxon>
        <taxon>Pseudoglutamicibacter</taxon>
    </lineage>
</organism>
<dbReference type="EMBL" id="JASODW010000007">
    <property type="protein sequence ID" value="MDK6275459.1"/>
    <property type="molecule type" value="Genomic_DNA"/>
</dbReference>